<keyword evidence="1" id="KW-1133">Transmembrane helix</keyword>
<evidence type="ECO:0000256" key="1">
    <source>
        <dbReference type="SAM" id="Phobius"/>
    </source>
</evidence>
<evidence type="ECO:0000313" key="3">
    <source>
        <dbReference type="Proteomes" id="UP001138989"/>
    </source>
</evidence>
<organism evidence="2 3">
    <name type="scientific">Stutzerimonas kunmingensis</name>
    <dbReference type="NCBI Taxonomy" id="1211807"/>
    <lineage>
        <taxon>Bacteria</taxon>
        <taxon>Pseudomonadati</taxon>
        <taxon>Pseudomonadota</taxon>
        <taxon>Gammaproteobacteria</taxon>
        <taxon>Pseudomonadales</taxon>
        <taxon>Pseudomonadaceae</taxon>
        <taxon>Stutzerimonas</taxon>
    </lineage>
</organism>
<reference evidence="2" key="1">
    <citation type="submission" date="2021-08" db="EMBL/GenBank/DDBJ databases">
        <title>Isolation and characterization of neutrophilic mixotrophic iron-oxidizing bacteria from deep-sea hydrothermal vents.</title>
        <authorList>
            <person name="He Y."/>
        </authorList>
    </citation>
    <scope>NUCLEOTIDE SEQUENCE</scope>
    <source>
        <strain evidence="2">IOP_13</strain>
    </source>
</reference>
<gene>
    <name evidence="2" type="ORF">K7H17_22450</name>
</gene>
<feature type="transmembrane region" description="Helical" evidence="1">
    <location>
        <begin position="128"/>
        <end position="149"/>
    </location>
</feature>
<keyword evidence="1" id="KW-0812">Transmembrane</keyword>
<feature type="transmembrane region" description="Helical" evidence="1">
    <location>
        <begin position="90"/>
        <end position="116"/>
    </location>
</feature>
<feature type="transmembrane region" description="Helical" evidence="1">
    <location>
        <begin position="65"/>
        <end position="84"/>
    </location>
</feature>
<name>A0A9X1N8I2_9GAMM</name>
<keyword evidence="3" id="KW-1185">Reference proteome</keyword>
<evidence type="ECO:0000313" key="2">
    <source>
        <dbReference type="EMBL" id="MCD1610607.1"/>
    </source>
</evidence>
<dbReference type="EMBL" id="JAINWF010000026">
    <property type="protein sequence ID" value="MCD1610607.1"/>
    <property type="molecule type" value="Genomic_DNA"/>
</dbReference>
<dbReference type="InterPro" id="IPR008875">
    <property type="entry name" value="TraX"/>
</dbReference>
<comment type="caution">
    <text evidence="2">The sequence shown here is derived from an EMBL/GenBank/DDBJ whole genome shotgun (WGS) entry which is preliminary data.</text>
</comment>
<accession>A0A9X1N8I2</accession>
<dbReference type="Proteomes" id="UP001138989">
    <property type="component" value="Unassembled WGS sequence"/>
</dbReference>
<sequence>MIVLVAKAGRYLALAALTLGLLAFSLLSELPYRLLSPESATLNVMPTLSLGLLLAWGIHHADRNSLFLAATALVVALLLHRQLMYGVIGVTLPAACVLGLKGVRWWLLPAALAVLANSRNRWFVEWGIVPETLAMFAMAGAAVLLGVALLRQPMSCTVWPVGRWGYWFYPGHLAAIYLMKL</sequence>
<proteinExistence type="predicted"/>
<dbReference type="Pfam" id="PF05857">
    <property type="entry name" value="TraX"/>
    <property type="match status" value="1"/>
</dbReference>
<keyword evidence="1" id="KW-0472">Membrane</keyword>
<feature type="transmembrane region" description="Helical" evidence="1">
    <location>
        <begin position="12"/>
        <end position="28"/>
    </location>
</feature>
<dbReference type="AlphaFoldDB" id="A0A9X1N8I2"/>
<protein>
    <submittedName>
        <fullName evidence="2">Conjugal transfer protein TraX</fullName>
    </submittedName>
</protein>